<evidence type="ECO:0000256" key="3">
    <source>
        <dbReference type="ARBA" id="ARBA00022471"/>
    </source>
</evidence>
<feature type="non-terminal residue" evidence="7">
    <location>
        <position position="112"/>
    </location>
</feature>
<comment type="subcellular location">
    <subcellularLocation>
        <location evidence="1 6">Secreted</location>
    </subcellularLocation>
</comment>
<evidence type="ECO:0000256" key="6">
    <source>
        <dbReference type="RuleBase" id="RU367044"/>
    </source>
</evidence>
<dbReference type="PANTHER" id="PTHR31232:SF111">
    <property type="entry name" value="S-PROTEIN HOMOLOG"/>
    <property type="match status" value="1"/>
</dbReference>
<keyword evidence="8" id="KW-1185">Reference proteome</keyword>
<evidence type="ECO:0000256" key="2">
    <source>
        <dbReference type="ARBA" id="ARBA00005581"/>
    </source>
</evidence>
<dbReference type="Gramene" id="OIS98950">
    <property type="protein sequence ID" value="OIS98950"/>
    <property type="gene ID" value="A4A49_60826"/>
</dbReference>
<name>A0A1J6IMM5_NICAT</name>
<evidence type="ECO:0000256" key="4">
    <source>
        <dbReference type="ARBA" id="ARBA00022525"/>
    </source>
</evidence>
<sequence length="112" mass="13037">TVHILDALQTNDVPLNLQCQSKDDDFGIKTPKVGDDFHLNVFGSTRFYCHFWLGNYGSAKTQFFDVFNKQISQGCGRINGNGNDYECFWRVQEDGFFFAPHNPYSYTKKYDW</sequence>
<protein>
    <recommendedName>
        <fullName evidence="6">S-protein homolog</fullName>
    </recommendedName>
</protein>
<evidence type="ECO:0000256" key="5">
    <source>
        <dbReference type="ARBA" id="ARBA00022729"/>
    </source>
</evidence>
<dbReference type="GO" id="GO:0060320">
    <property type="term" value="P:rejection of self pollen"/>
    <property type="evidence" value="ECO:0007669"/>
    <property type="project" value="UniProtKB-KW"/>
</dbReference>
<proteinExistence type="inferred from homology"/>
<gene>
    <name evidence="7" type="ORF">A4A49_60826</name>
</gene>
<reference evidence="7" key="1">
    <citation type="submission" date="2016-11" db="EMBL/GenBank/DDBJ databases">
        <title>The genome of Nicotiana attenuata.</title>
        <authorList>
            <person name="Xu S."/>
            <person name="Brockmoeller T."/>
            <person name="Gaquerel E."/>
            <person name="Navarro A."/>
            <person name="Kuhl H."/>
            <person name="Gase K."/>
            <person name="Ling Z."/>
            <person name="Zhou W."/>
            <person name="Kreitzer C."/>
            <person name="Stanke M."/>
            <person name="Tang H."/>
            <person name="Lyons E."/>
            <person name="Pandey P."/>
            <person name="Pandey S.P."/>
            <person name="Timmermann B."/>
            <person name="Baldwin I.T."/>
        </authorList>
    </citation>
    <scope>NUCLEOTIDE SEQUENCE [LARGE SCALE GENOMIC DNA]</scope>
    <source>
        <strain evidence="7">UT</strain>
    </source>
</reference>
<dbReference type="PANTHER" id="PTHR31232">
    <property type="match status" value="1"/>
</dbReference>
<keyword evidence="4 6" id="KW-0964">Secreted</keyword>
<dbReference type="EMBL" id="MJEQ01037191">
    <property type="protein sequence ID" value="OIS98950.1"/>
    <property type="molecule type" value="Genomic_DNA"/>
</dbReference>
<accession>A0A1J6IMM5</accession>
<dbReference type="GO" id="GO:0005576">
    <property type="term" value="C:extracellular region"/>
    <property type="evidence" value="ECO:0007669"/>
    <property type="project" value="UniProtKB-SubCell"/>
</dbReference>
<dbReference type="AlphaFoldDB" id="A0A1J6IMM5"/>
<comment type="caution">
    <text evidence="7">The sequence shown here is derived from an EMBL/GenBank/DDBJ whole genome shotgun (WGS) entry which is preliminary data.</text>
</comment>
<evidence type="ECO:0000313" key="7">
    <source>
        <dbReference type="EMBL" id="OIS98950.1"/>
    </source>
</evidence>
<evidence type="ECO:0000256" key="1">
    <source>
        <dbReference type="ARBA" id="ARBA00004613"/>
    </source>
</evidence>
<dbReference type="InterPro" id="IPR010264">
    <property type="entry name" value="Self-incomp_S1"/>
</dbReference>
<keyword evidence="5" id="KW-0732">Signal</keyword>
<organism evidence="7 8">
    <name type="scientific">Nicotiana attenuata</name>
    <name type="common">Coyote tobacco</name>
    <dbReference type="NCBI Taxonomy" id="49451"/>
    <lineage>
        <taxon>Eukaryota</taxon>
        <taxon>Viridiplantae</taxon>
        <taxon>Streptophyta</taxon>
        <taxon>Embryophyta</taxon>
        <taxon>Tracheophyta</taxon>
        <taxon>Spermatophyta</taxon>
        <taxon>Magnoliopsida</taxon>
        <taxon>eudicotyledons</taxon>
        <taxon>Gunneridae</taxon>
        <taxon>Pentapetalae</taxon>
        <taxon>asterids</taxon>
        <taxon>lamiids</taxon>
        <taxon>Solanales</taxon>
        <taxon>Solanaceae</taxon>
        <taxon>Nicotianoideae</taxon>
        <taxon>Nicotianeae</taxon>
        <taxon>Nicotiana</taxon>
    </lineage>
</organism>
<keyword evidence="3 6" id="KW-0713">Self-incompatibility</keyword>
<evidence type="ECO:0000313" key="8">
    <source>
        <dbReference type="Proteomes" id="UP000187609"/>
    </source>
</evidence>
<comment type="similarity">
    <text evidence="2 6">Belongs to the plant self-incompatibility (S1) protein family.</text>
</comment>
<dbReference type="Proteomes" id="UP000187609">
    <property type="component" value="Unassembled WGS sequence"/>
</dbReference>
<feature type="non-terminal residue" evidence="7">
    <location>
        <position position="1"/>
    </location>
</feature>
<dbReference type="Pfam" id="PF05938">
    <property type="entry name" value="Self-incomp_S1"/>
    <property type="match status" value="1"/>
</dbReference>